<dbReference type="Proteomes" id="UP000053424">
    <property type="component" value="Unassembled WGS sequence"/>
</dbReference>
<organism evidence="1 2">
    <name type="scientific">Hebeloma cylindrosporum</name>
    <dbReference type="NCBI Taxonomy" id="76867"/>
    <lineage>
        <taxon>Eukaryota</taxon>
        <taxon>Fungi</taxon>
        <taxon>Dikarya</taxon>
        <taxon>Basidiomycota</taxon>
        <taxon>Agaricomycotina</taxon>
        <taxon>Agaricomycetes</taxon>
        <taxon>Agaricomycetidae</taxon>
        <taxon>Agaricales</taxon>
        <taxon>Agaricineae</taxon>
        <taxon>Hymenogastraceae</taxon>
        <taxon>Hebeloma</taxon>
    </lineage>
</organism>
<sequence>GNEHRRWHDTRRVCNLGDKRHTQFCSSPTCSLCSTIRTSYDISLWGKQTDWGRYLFLCMLSNDHSNNDCKSSLRAILLNKVVVGKGLAYLTRDQPLIGWNIEFRARPAPTSSQNENSNLYSLVVT</sequence>
<name>A0A0C3BSH1_HEBCY</name>
<keyword evidence="2" id="KW-1185">Reference proteome</keyword>
<proteinExistence type="predicted"/>
<dbReference type="AlphaFoldDB" id="A0A0C3BSH1"/>
<dbReference type="HOGENOM" id="CLU_039434_2_0_1"/>
<accession>A0A0C3BSH1</accession>
<dbReference type="STRING" id="686832.A0A0C3BSH1"/>
<evidence type="ECO:0000313" key="2">
    <source>
        <dbReference type="Proteomes" id="UP000053424"/>
    </source>
</evidence>
<feature type="non-terminal residue" evidence="1">
    <location>
        <position position="1"/>
    </location>
</feature>
<dbReference type="EMBL" id="KN831785">
    <property type="protein sequence ID" value="KIM39595.1"/>
    <property type="molecule type" value="Genomic_DNA"/>
</dbReference>
<evidence type="ECO:0000313" key="1">
    <source>
        <dbReference type="EMBL" id="KIM39595.1"/>
    </source>
</evidence>
<dbReference type="OrthoDB" id="9514740at2759"/>
<gene>
    <name evidence="1" type="ORF">M413DRAFT_74649</name>
</gene>
<protein>
    <submittedName>
        <fullName evidence="1">Uncharacterized protein</fullName>
    </submittedName>
</protein>
<reference evidence="1 2" key="1">
    <citation type="submission" date="2014-04" db="EMBL/GenBank/DDBJ databases">
        <authorList>
            <consortium name="DOE Joint Genome Institute"/>
            <person name="Kuo A."/>
            <person name="Gay G."/>
            <person name="Dore J."/>
            <person name="Kohler A."/>
            <person name="Nagy L.G."/>
            <person name="Floudas D."/>
            <person name="Copeland A."/>
            <person name="Barry K.W."/>
            <person name="Cichocki N."/>
            <person name="Veneault-Fourrey C."/>
            <person name="LaButti K."/>
            <person name="Lindquist E.A."/>
            <person name="Lipzen A."/>
            <person name="Lundell T."/>
            <person name="Morin E."/>
            <person name="Murat C."/>
            <person name="Sun H."/>
            <person name="Tunlid A."/>
            <person name="Henrissat B."/>
            <person name="Grigoriev I.V."/>
            <person name="Hibbett D.S."/>
            <person name="Martin F."/>
            <person name="Nordberg H.P."/>
            <person name="Cantor M.N."/>
            <person name="Hua S.X."/>
        </authorList>
    </citation>
    <scope>NUCLEOTIDE SEQUENCE [LARGE SCALE GENOMIC DNA]</scope>
    <source>
        <strain evidence="2">h7</strain>
    </source>
</reference>
<reference evidence="2" key="2">
    <citation type="submission" date="2015-01" db="EMBL/GenBank/DDBJ databases">
        <title>Evolutionary Origins and Diversification of the Mycorrhizal Mutualists.</title>
        <authorList>
            <consortium name="DOE Joint Genome Institute"/>
            <consortium name="Mycorrhizal Genomics Consortium"/>
            <person name="Kohler A."/>
            <person name="Kuo A."/>
            <person name="Nagy L.G."/>
            <person name="Floudas D."/>
            <person name="Copeland A."/>
            <person name="Barry K.W."/>
            <person name="Cichocki N."/>
            <person name="Veneault-Fourrey C."/>
            <person name="LaButti K."/>
            <person name="Lindquist E.A."/>
            <person name="Lipzen A."/>
            <person name="Lundell T."/>
            <person name="Morin E."/>
            <person name="Murat C."/>
            <person name="Riley R."/>
            <person name="Ohm R."/>
            <person name="Sun H."/>
            <person name="Tunlid A."/>
            <person name="Henrissat B."/>
            <person name="Grigoriev I.V."/>
            <person name="Hibbett D.S."/>
            <person name="Martin F."/>
        </authorList>
    </citation>
    <scope>NUCLEOTIDE SEQUENCE [LARGE SCALE GENOMIC DNA]</scope>
    <source>
        <strain evidence="2">h7</strain>
    </source>
</reference>